<dbReference type="InterPro" id="IPR006571">
    <property type="entry name" value="TLDc_dom"/>
</dbReference>
<dbReference type="InterPro" id="IPR011705">
    <property type="entry name" value="BACK"/>
</dbReference>
<dbReference type="Pfam" id="PF07534">
    <property type="entry name" value="TLD"/>
    <property type="match status" value="1"/>
</dbReference>
<dbReference type="Gene3D" id="3.30.710.10">
    <property type="entry name" value="Potassium Channel Kv1.1, Chain A"/>
    <property type="match status" value="1"/>
</dbReference>
<dbReference type="Proteomes" id="UP000615446">
    <property type="component" value="Unassembled WGS sequence"/>
</dbReference>
<dbReference type="PANTHER" id="PTHR46306">
    <property type="entry name" value="BTB/POZ DOMAIN-CONTAINING PROTEIN 9"/>
    <property type="match status" value="1"/>
</dbReference>
<evidence type="ECO:0000256" key="1">
    <source>
        <dbReference type="SAM" id="MobiDB-lite"/>
    </source>
</evidence>
<dbReference type="PANTHER" id="PTHR46306:SF1">
    <property type="entry name" value="BTB_POZ DOMAIN-CONTAINING PROTEIN 9"/>
    <property type="match status" value="1"/>
</dbReference>
<organism evidence="4 5">
    <name type="scientific">Rhizophagus clarus</name>
    <dbReference type="NCBI Taxonomy" id="94130"/>
    <lineage>
        <taxon>Eukaryota</taxon>
        <taxon>Fungi</taxon>
        <taxon>Fungi incertae sedis</taxon>
        <taxon>Mucoromycota</taxon>
        <taxon>Glomeromycotina</taxon>
        <taxon>Glomeromycetes</taxon>
        <taxon>Glomerales</taxon>
        <taxon>Glomeraceae</taxon>
        <taxon>Rhizophagus</taxon>
    </lineage>
</organism>
<evidence type="ECO:0000313" key="5">
    <source>
        <dbReference type="Proteomes" id="UP000615446"/>
    </source>
</evidence>
<comment type="caution">
    <text evidence="4">The sequence shown here is derived from an EMBL/GenBank/DDBJ whole genome shotgun (WGS) entry which is preliminary data.</text>
</comment>
<evidence type="ECO:0000313" key="4">
    <source>
        <dbReference type="EMBL" id="GET00886.1"/>
    </source>
</evidence>
<dbReference type="PROSITE" id="PS51886">
    <property type="entry name" value="TLDC"/>
    <property type="match status" value="1"/>
</dbReference>
<dbReference type="Pfam" id="PF07707">
    <property type="entry name" value="BACK"/>
    <property type="match status" value="1"/>
</dbReference>
<reference evidence="4" key="1">
    <citation type="submission" date="2019-10" db="EMBL/GenBank/DDBJ databases">
        <title>Conservation and host-specific expression of non-tandemly repeated heterogenous ribosome RNA gene in arbuscular mycorrhizal fungi.</title>
        <authorList>
            <person name="Maeda T."/>
            <person name="Kobayashi Y."/>
            <person name="Nakagawa T."/>
            <person name="Ezawa T."/>
            <person name="Yamaguchi K."/>
            <person name="Bino T."/>
            <person name="Nishimoto Y."/>
            <person name="Shigenobu S."/>
            <person name="Kawaguchi M."/>
        </authorList>
    </citation>
    <scope>NUCLEOTIDE SEQUENCE</scope>
    <source>
        <strain evidence="4">HR1</strain>
    </source>
</reference>
<accession>A0A8H3MA58</accession>
<sequence>MSIDNSKLLIQDLSKLFNNSNNYDVKIIVGKGDNIEEFNAHSIILKVRSNYFNIILNKWTKKNDTIPNINISNIDPHVFKIILKYFYTGDYSIDGKNEKYIIDLLIASDKLGLLELVEHIQENIIYNKVSWIQDNFMQVYNVAFKCVGLEFIQKYCEELISKNVELVLGSHNFNLIDRSLLISIIKKDELALGEIEIWDYVIKWGMKQKPQINSEISELTHDDYEKLQIRLHGILEHIRFFTISKDDFWNKIWPLKNLLSDNLINNLVNYNLPSRIPPPIGSLSKRIPKKLNDSNIINYRQANIIANWIDRNDDKFEHKLGTTYNYELLLRGSRDGMDMNSFESICSEQSNTLVIIKLRGSDKIIGGYNPRYWGYYDDDYYLDVDDIIVDFDHEDNDEDDDDDDDNDDDDDDDNDDDDDDNDDDDRIDDGDDGERAGFIYDDYDDDDLWLNWLYSSNSFIFSFDNHKMDSYILSRVKNVNRAIVFDWKIGFGDLQFFPDGNYNHCYYKKKIIDTDSFVIEDYEVFSVF</sequence>
<dbReference type="CDD" id="cd18186">
    <property type="entry name" value="BTB_POZ_ZBTB_KLHL-like"/>
    <property type="match status" value="1"/>
</dbReference>
<dbReference type="Gene3D" id="1.25.40.420">
    <property type="match status" value="1"/>
</dbReference>
<feature type="compositionally biased region" description="Acidic residues" evidence="1">
    <location>
        <begin position="393"/>
        <end position="432"/>
    </location>
</feature>
<evidence type="ECO:0000259" key="2">
    <source>
        <dbReference type="PROSITE" id="PS50097"/>
    </source>
</evidence>
<dbReference type="Pfam" id="PF00651">
    <property type="entry name" value="BTB"/>
    <property type="match status" value="1"/>
</dbReference>
<proteinExistence type="predicted"/>
<dbReference type="InterPro" id="IPR052407">
    <property type="entry name" value="BTB_POZ_domain_cont_9"/>
</dbReference>
<evidence type="ECO:0008006" key="6">
    <source>
        <dbReference type="Google" id="ProtNLM"/>
    </source>
</evidence>
<dbReference type="InterPro" id="IPR000210">
    <property type="entry name" value="BTB/POZ_dom"/>
</dbReference>
<evidence type="ECO:0000259" key="3">
    <source>
        <dbReference type="PROSITE" id="PS51886"/>
    </source>
</evidence>
<dbReference type="SMART" id="SM00225">
    <property type="entry name" value="BTB"/>
    <property type="match status" value="1"/>
</dbReference>
<dbReference type="InterPro" id="IPR011333">
    <property type="entry name" value="SKP1/BTB/POZ_sf"/>
</dbReference>
<protein>
    <recommendedName>
        <fullName evidence="6">BTB domain-containing protein</fullName>
    </recommendedName>
</protein>
<feature type="domain" description="TLDc" evidence="3">
    <location>
        <begin position="295"/>
        <end position="528"/>
    </location>
</feature>
<dbReference type="AlphaFoldDB" id="A0A8H3MA58"/>
<feature type="domain" description="BTB" evidence="2">
    <location>
        <begin position="23"/>
        <end position="95"/>
    </location>
</feature>
<dbReference type="SUPFAM" id="SSF54695">
    <property type="entry name" value="POZ domain"/>
    <property type="match status" value="1"/>
</dbReference>
<dbReference type="PROSITE" id="PS50097">
    <property type="entry name" value="BTB"/>
    <property type="match status" value="1"/>
</dbReference>
<dbReference type="EMBL" id="BLAL01000295">
    <property type="protein sequence ID" value="GET00886.1"/>
    <property type="molecule type" value="Genomic_DNA"/>
</dbReference>
<dbReference type="OrthoDB" id="6359816at2759"/>
<gene>
    <name evidence="4" type="ORF">RCL2_002732700</name>
</gene>
<feature type="region of interest" description="Disordered" evidence="1">
    <location>
        <begin position="393"/>
        <end position="433"/>
    </location>
</feature>
<name>A0A8H3MA58_9GLOM</name>
<dbReference type="GO" id="GO:0005737">
    <property type="term" value="C:cytoplasm"/>
    <property type="evidence" value="ECO:0007669"/>
    <property type="project" value="TreeGrafter"/>
</dbReference>